<dbReference type="AlphaFoldDB" id="A0A9J7BPJ8"/>
<accession>A0A9J7BPJ8</accession>
<dbReference type="KEGG" id="orp:MOP44_20075"/>
<dbReference type="EMBL" id="CP093313">
    <property type="protein sequence ID" value="UWZ82854.1"/>
    <property type="molecule type" value="Genomic_DNA"/>
</dbReference>
<protein>
    <submittedName>
        <fullName evidence="1">Uncharacterized protein</fullName>
    </submittedName>
</protein>
<gene>
    <name evidence="1" type="ORF">MOP44_20075</name>
</gene>
<dbReference type="RefSeq" id="WP_260792136.1">
    <property type="nucleotide sequence ID" value="NZ_CP093313.1"/>
</dbReference>
<name>A0A9J7BPJ8_9BACT</name>
<dbReference type="Proteomes" id="UP001059380">
    <property type="component" value="Chromosome"/>
</dbReference>
<keyword evidence="2" id="KW-1185">Reference proteome</keyword>
<sequence length="71" mass="7997">MNIEGVLSGLKGLRSSLADSKPINGAILLIRTLEHEYITTRGLRCTDRNPAEVDPYWIKRDAFQLSPLEEN</sequence>
<evidence type="ECO:0000313" key="1">
    <source>
        <dbReference type="EMBL" id="UWZ82854.1"/>
    </source>
</evidence>
<evidence type="ECO:0000313" key="2">
    <source>
        <dbReference type="Proteomes" id="UP001059380"/>
    </source>
</evidence>
<proteinExistence type="predicted"/>
<reference evidence="1" key="1">
    <citation type="submission" date="2021-04" db="EMBL/GenBank/DDBJ databases">
        <title>Phylogenetic analysis of Acidobacteriaceae.</title>
        <authorList>
            <person name="Qiu L."/>
            <person name="Zhang Q."/>
        </authorList>
    </citation>
    <scope>NUCLEOTIDE SEQUENCE</scope>
    <source>
        <strain evidence="1">DSM 25168</strain>
    </source>
</reference>
<organism evidence="1 2">
    <name type="scientific">Occallatibacter riparius</name>
    <dbReference type="NCBI Taxonomy" id="1002689"/>
    <lineage>
        <taxon>Bacteria</taxon>
        <taxon>Pseudomonadati</taxon>
        <taxon>Acidobacteriota</taxon>
        <taxon>Terriglobia</taxon>
        <taxon>Terriglobales</taxon>
        <taxon>Acidobacteriaceae</taxon>
        <taxon>Occallatibacter</taxon>
    </lineage>
</organism>